<dbReference type="Gene3D" id="3.30.830.10">
    <property type="entry name" value="Metalloenzyme, LuxS/M16 peptidase-like"/>
    <property type="match status" value="4"/>
</dbReference>
<evidence type="ECO:0000256" key="4">
    <source>
        <dbReference type="ARBA" id="ARBA00022723"/>
    </source>
</evidence>
<protein>
    <submittedName>
        <fullName evidence="11">Insulinase family protein</fullName>
    </submittedName>
</protein>
<evidence type="ECO:0000256" key="6">
    <source>
        <dbReference type="ARBA" id="ARBA00022833"/>
    </source>
</evidence>
<evidence type="ECO:0000256" key="7">
    <source>
        <dbReference type="ARBA" id="ARBA00023049"/>
    </source>
</evidence>
<evidence type="ECO:0000313" key="11">
    <source>
        <dbReference type="EMBL" id="MBD8041302.1"/>
    </source>
</evidence>
<dbReference type="InterPro" id="IPR011249">
    <property type="entry name" value="Metalloenz_LuxS/M16"/>
</dbReference>
<keyword evidence="6" id="KW-0862">Zinc</keyword>
<feature type="domain" description="Peptidase M16 C-terminal" evidence="10">
    <location>
        <begin position="717"/>
        <end position="875"/>
    </location>
</feature>
<evidence type="ECO:0000256" key="5">
    <source>
        <dbReference type="ARBA" id="ARBA00022801"/>
    </source>
</evidence>
<evidence type="ECO:0000256" key="8">
    <source>
        <dbReference type="RuleBase" id="RU004447"/>
    </source>
</evidence>
<comment type="similarity">
    <text evidence="2 8">Belongs to the peptidase M16 family.</text>
</comment>
<organism evidence="11 12">
    <name type="scientific">Phocaeicola intestinalis</name>
    <dbReference type="NCBI Taxonomy" id="2762212"/>
    <lineage>
        <taxon>Bacteria</taxon>
        <taxon>Pseudomonadati</taxon>
        <taxon>Bacteroidota</taxon>
        <taxon>Bacteroidia</taxon>
        <taxon>Bacteroidales</taxon>
        <taxon>Bacteroidaceae</taxon>
        <taxon>Phocaeicola</taxon>
    </lineage>
</organism>
<gene>
    <name evidence="11" type="ORF">H9625_12815</name>
</gene>
<evidence type="ECO:0000256" key="2">
    <source>
        <dbReference type="ARBA" id="ARBA00007261"/>
    </source>
</evidence>
<accession>A0ABR8YAQ0</accession>
<dbReference type="InterPro" id="IPR050626">
    <property type="entry name" value="Peptidase_M16"/>
</dbReference>
<sequence>MNKFKSVLGVFLLAFGLPIMAKEYQYQTVEGDLMNARIYTLDNGLKVYLSVNDEKPRIQTYIAVRTGSRNDPPETTGLAHYLEHLMFKGTRQFGTSDIDKEAPLLDAIEKHFEVYRTLKDPDQRRAYYHEIDSISQLAARYFIPNEYDKLMSAIGAVGTNAYTSNDVTCYIEDIPANEVENWARIQADRFQNMVIRGFHTELEAVYEEYNIGLGSDTDKLFNALMALLFPGHPYGTQTTIGTQEHLKNPSITNIKNYFRRYYVPNNVAICMAGDFDPDQVIATLDKYFGTWQPNPSLSQPQYAPIPDRTMPKDTTVVGQEAERVYMAWKFDKAASFQNDTLDVIADMLSNGKAGLMDLNLDQQMKWLGGGAFTLPLAEYSGFVVVGFPKEGQSLDEVKALLLDEIGKLKKGDFDEDLIQAVVNNKKLSFYTTLESNEGRADLFVNAFINHQKWSDVTGKMDRISKITKQQIIDFANRHFRDNYVTVYKRIGNDSTIKKIDKPQITPIPTNRDMQSAFVTEIVNAETEPIQPKFVNFDKDLTKGMTSNGLPVLYVKNNENGRFSLNYYFDCGEEWNKWLPYAADYLDYLGTDKLSAEQLKQKFYQLACDFDISIGSKKSSIALRGLSENMTKAMALMEDFIAHAQVDTAAFTQYAALEMKGRADNKLDQQNNFSALQAYSVYGAYNSVRNIPSAQEFEQIDPQELVDLIRNLSNYKHTVLYYGPMNLDEVTVSVDRYHKTAATLADAPVGKPYTLQPTPANEVFIAPYDAKNIYMMQYHNENHPWNADRQPVIALFNEYFGGGMNTIVFQELREARGLAYSAGASYVTPAYKDKPEYATTFIISQNDKMMDCIRTFNQIIDTIPQAGKAFDLAKQALLKRLATARTTKMNIINAYLNATDKGIDYDINEKIYNTVPSLTMDDIVRFEQETMAGKPYRYIILGNEKELDIKSLEKIGPVKRLTTEEIFGY</sequence>
<evidence type="ECO:0000256" key="3">
    <source>
        <dbReference type="ARBA" id="ARBA00022670"/>
    </source>
</evidence>
<dbReference type="PANTHER" id="PTHR43690:SF17">
    <property type="entry name" value="PROTEIN YHJJ"/>
    <property type="match status" value="1"/>
</dbReference>
<proteinExistence type="inferred from homology"/>
<dbReference type="InterPro" id="IPR011765">
    <property type="entry name" value="Pept_M16_N"/>
</dbReference>
<feature type="domain" description="Peptidase M16 C-terminal" evidence="10">
    <location>
        <begin position="253"/>
        <end position="424"/>
    </location>
</feature>
<evidence type="ECO:0000259" key="10">
    <source>
        <dbReference type="Pfam" id="PF05193"/>
    </source>
</evidence>
<keyword evidence="7" id="KW-0482">Metalloprotease</keyword>
<dbReference type="PANTHER" id="PTHR43690">
    <property type="entry name" value="NARDILYSIN"/>
    <property type="match status" value="1"/>
</dbReference>
<dbReference type="SUPFAM" id="SSF63411">
    <property type="entry name" value="LuxS/MPP-like metallohydrolase"/>
    <property type="match status" value="4"/>
</dbReference>
<evidence type="ECO:0000313" key="12">
    <source>
        <dbReference type="Proteomes" id="UP000620874"/>
    </source>
</evidence>
<reference evidence="11 12" key="1">
    <citation type="submission" date="2020-08" db="EMBL/GenBank/DDBJ databases">
        <title>A Genomic Blueprint of the Chicken Gut Microbiome.</title>
        <authorList>
            <person name="Gilroy R."/>
            <person name="Ravi A."/>
            <person name="Getino M."/>
            <person name="Pursley I."/>
            <person name="Horton D.L."/>
            <person name="Alikhan N.-F."/>
            <person name="Baker D."/>
            <person name="Gharbi K."/>
            <person name="Hall N."/>
            <person name="Watson M."/>
            <person name="Adriaenssens E.M."/>
            <person name="Foster-Nyarko E."/>
            <person name="Jarju S."/>
            <person name="Secka A."/>
            <person name="Antonio M."/>
            <person name="Oren A."/>
            <person name="Chaudhuri R."/>
            <person name="La Ragione R.M."/>
            <person name="Hildebrand F."/>
            <person name="Pallen M.J."/>
        </authorList>
    </citation>
    <scope>NUCLEOTIDE SEQUENCE [LARGE SCALE GENOMIC DNA]</scope>
    <source>
        <strain evidence="11 12">Sa1CVN1</strain>
    </source>
</reference>
<dbReference type="InterPro" id="IPR001431">
    <property type="entry name" value="Pept_M16_Zn_BS"/>
</dbReference>
<dbReference type="PROSITE" id="PS00143">
    <property type="entry name" value="INSULINASE"/>
    <property type="match status" value="1"/>
</dbReference>
<evidence type="ECO:0000259" key="9">
    <source>
        <dbReference type="Pfam" id="PF00675"/>
    </source>
</evidence>
<dbReference type="Pfam" id="PF00675">
    <property type="entry name" value="Peptidase_M16"/>
    <property type="match status" value="1"/>
</dbReference>
<keyword evidence="3" id="KW-0645">Protease</keyword>
<evidence type="ECO:0000256" key="1">
    <source>
        <dbReference type="ARBA" id="ARBA00001947"/>
    </source>
</evidence>
<dbReference type="Proteomes" id="UP000620874">
    <property type="component" value="Unassembled WGS sequence"/>
</dbReference>
<dbReference type="EMBL" id="JACSPP010000047">
    <property type="protein sequence ID" value="MBD8041302.1"/>
    <property type="molecule type" value="Genomic_DNA"/>
</dbReference>
<dbReference type="InterPro" id="IPR007863">
    <property type="entry name" value="Peptidase_M16_C"/>
</dbReference>
<feature type="domain" description="Peptidase M16 N-terminal" evidence="9">
    <location>
        <begin position="50"/>
        <end position="100"/>
    </location>
</feature>
<comment type="caution">
    <text evidence="11">The sequence shown here is derived from an EMBL/GenBank/DDBJ whole genome shotgun (WGS) entry which is preliminary data.</text>
</comment>
<keyword evidence="12" id="KW-1185">Reference proteome</keyword>
<comment type="cofactor">
    <cofactor evidence="1">
        <name>Zn(2+)</name>
        <dbReference type="ChEBI" id="CHEBI:29105"/>
    </cofactor>
</comment>
<dbReference type="Pfam" id="PF05193">
    <property type="entry name" value="Peptidase_M16_C"/>
    <property type="match status" value="2"/>
</dbReference>
<keyword evidence="5" id="KW-0378">Hydrolase</keyword>
<dbReference type="RefSeq" id="WP_191764685.1">
    <property type="nucleotide sequence ID" value="NZ_JACSPP010000047.1"/>
</dbReference>
<keyword evidence="4" id="KW-0479">Metal-binding</keyword>
<name>A0ABR8YAQ0_9BACT</name>